<evidence type="ECO:0000313" key="8">
    <source>
        <dbReference type="EMBL" id="TGE01102.1"/>
    </source>
</evidence>
<organism evidence="8 9">
    <name type="scientific">Methylobacterium nonmethylotrophicum</name>
    <dbReference type="NCBI Taxonomy" id="1141884"/>
    <lineage>
        <taxon>Bacteria</taxon>
        <taxon>Pseudomonadati</taxon>
        <taxon>Pseudomonadota</taxon>
        <taxon>Alphaproteobacteria</taxon>
        <taxon>Hyphomicrobiales</taxon>
        <taxon>Methylobacteriaceae</taxon>
        <taxon>Methylobacterium</taxon>
    </lineage>
</organism>
<dbReference type="InterPro" id="IPR027417">
    <property type="entry name" value="P-loop_NTPase"/>
</dbReference>
<dbReference type="AlphaFoldDB" id="A0A4Z0NVP0"/>
<dbReference type="PROSITE" id="PS50045">
    <property type="entry name" value="SIGMA54_INTERACT_4"/>
    <property type="match status" value="1"/>
</dbReference>
<dbReference type="CDD" id="cd00009">
    <property type="entry name" value="AAA"/>
    <property type="match status" value="1"/>
</dbReference>
<dbReference type="GO" id="GO:0006355">
    <property type="term" value="P:regulation of DNA-templated transcription"/>
    <property type="evidence" value="ECO:0007669"/>
    <property type="project" value="InterPro"/>
</dbReference>
<feature type="region of interest" description="Disordered" evidence="6">
    <location>
        <begin position="1"/>
        <end position="25"/>
    </location>
</feature>
<dbReference type="SUPFAM" id="SSF46689">
    <property type="entry name" value="Homeodomain-like"/>
    <property type="match status" value="1"/>
</dbReference>
<dbReference type="GO" id="GO:0043565">
    <property type="term" value="F:sequence-specific DNA binding"/>
    <property type="evidence" value="ECO:0007669"/>
    <property type="project" value="InterPro"/>
</dbReference>
<dbReference type="InterPro" id="IPR002078">
    <property type="entry name" value="Sigma_54_int"/>
</dbReference>
<dbReference type="InterPro" id="IPR009215">
    <property type="entry name" value="TIM-br_IGPS-like"/>
</dbReference>
<dbReference type="GO" id="GO:0003824">
    <property type="term" value="F:catalytic activity"/>
    <property type="evidence" value="ECO:0007669"/>
    <property type="project" value="InterPro"/>
</dbReference>
<dbReference type="Pfam" id="PF00158">
    <property type="entry name" value="Sigma54_activat"/>
    <property type="match status" value="1"/>
</dbReference>
<protein>
    <submittedName>
        <fullName evidence="8">Sigma-54-dependent Fis family transcriptional regulator</fullName>
    </submittedName>
</protein>
<keyword evidence="3" id="KW-0902">Two-component regulatory system</keyword>
<evidence type="ECO:0000256" key="3">
    <source>
        <dbReference type="ARBA" id="ARBA00023012"/>
    </source>
</evidence>
<accession>A0A4Z0NVP0</accession>
<dbReference type="SUPFAM" id="SSF51621">
    <property type="entry name" value="Phosphoenolpyruvate/pyruvate domain"/>
    <property type="match status" value="1"/>
</dbReference>
<gene>
    <name evidence="8" type="ORF">EU555_05725</name>
</gene>
<evidence type="ECO:0000256" key="5">
    <source>
        <dbReference type="ARBA" id="ARBA00023163"/>
    </source>
</evidence>
<keyword evidence="2" id="KW-0067">ATP-binding</keyword>
<dbReference type="Proteomes" id="UP000297535">
    <property type="component" value="Unassembled WGS sequence"/>
</dbReference>
<dbReference type="Gene3D" id="1.10.8.60">
    <property type="match status" value="1"/>
</dbReference>
<feature type="region of interest" description="Disordered" evidence="6">
    <location>
        <begin position="524"/>
        <end position="544"/>
    </location>
</feature>
<evidence type="ECO:0000256" key="6">
    <source>
        <dbReference type="SAM" id="MobiDB-lite"/>
    </source>
</evidence>
<dbReference type="Gene3D" id="3.40.50.300">
    <property type="entry name" value="P-loop containing nucleotide triphosphate hydrolases"/>
    <property type="match status" value="1"/>
</dbReference>
<evidence type="ECO:0000256" key="1">
    <source>
        <dbReference type="ARBA" id="ARBA00022741"/>
    </source>
</evidence>
<keyword evidence="5" id="KW-0804">Transcription</keyword>
<dbReference type="InterPro" id="IPR009057">
    <property type="entry name" value="Homeodomain-like_sf"/>
</dbReference>
<dbReference type="Pfam" id="PF09370">
    <property type="entry name" value="PEP_hydrolase"/>
    <property type="match status" value="1"/>
</dbReference>
<dbReference type="PRINTS" id="PR01590">
    <property type="entry name" value="HTHFIS"/>
</dbReference>
<proteinExistence type="predicted"/>
<comment type="caution">
    <text evidence="8">The sequence shown here is derived from an EMBL/GenBank/DDBJ whole genome shotgun (WGS) entry which is preliminary data.</text>
</comment>
<dbReference type="InterPro" id="IPR051353">
    <property type="entry name" value="Tobamovirus_resist_UPF0261"/>
</dbReference>
<evidence type="ECO:0000256" key="4">
    <source>
        <dbReference type="ARBA" id="ARBA00023015"/>
    </source>
</evidence>
<dbReference type="SUPFAM" id="SSF52540">
    <property type="entry name" value="P-loop containing nucleoside triphosphate hydrolases"/>
    <property type="match status" value="1"/>
</dbReference>
<evidence type="ECO:0000313" key="9">
    <source>
        <dbReference type="Proteomes" id="UP000297535"/>
    </source>
</evidence>
<dbReference type="InterPro" id="IPR058031">
    <property type="entry name" value="AAA_lid_NorR"/>
</dbReference>
<evidence type="ECO:0000259" key="7">
    <source>
        <dbReference type="PROSITE" id="PS50045"/>
    </source>
</evidence>
<dbReference type="Pfam" id="PF02954">
    <property type="entry name" value="HTH_8"/>
    <property type="match status" value="1"/>
</dbReference>
<dbReference type="InterPro" id="IPR002197">
    <property type="entry name" value="HTH_Fis"/>
</dbReference>
<reference evidence="8 9" key="1">
    <citation type="submission" date="2019-04" db="EMBL/GenBank/DDBJ databases">
        <authorList>
            <person name="Feng G."/>
            <person name="Zhu H."/>
        </authorList>
    </citation>
    <scope>NUCLEOTIDE SEQUENCE [LARGE SCALE GENOMIC DNA]</scope>
    <source>
        <strain evidence="8 9">6HR-1</strain>
    </source>
</reference>
<keyword evidence="1" id="KW-0547">Nucleotide-binding</keyword>
<sequence>MVGRLRRSSARPSPRRDVRPPLMPVPPLFHGRPANDLLIGAAIGLGMTARASVQGGADFLLVLNAGRLRVMGAASIAALFPIREANGFTDAFARGEILGRVSVPVFFGAAAFDPRLDIPALVARLAKAGYAGIANFPTAIHFEGRFRATLEAAGLGYAREIALLRAARAAGLASFGYAKTREEIEALLSAEVDILCLNFGWNAGGSLGIPGVPLDEAADRARRVFQWVRQARPGTICVVEGGPIVDSAGMIRVCDEAKADGYVGGSTLDRLPLEMSVMQTASAFKTASLLRPARDEAQREHARITALAGLVGQSEAVARMVERIARLVATDLAVLVRGEPGSGRTTVARAVHVASRRTGPFFVLDAADPEIGETLFGDGAGRPGALDAADGTVVVEAIGQLPPVLQERLARVVEQAIVGRFGREERRGARLVVTATDQAGIVPALLARIEAGQVDVPPLRDRPEDIPLLARAMLRGLTRREGRQAPATIEPAVYRLLMTRDWPGNLRELRSFLARAAAESPDGTIRSESVARLGQAPAEPRPGPVADERAWIVDALRRNRFRRAETAAFLGLSRKTLYNKMRRYGLTE</sequence>
<dbReference type="Pfam" id="PF25601">
    <property type="entry name" value="AAA_lid_14"/>
    <property type="match status" value="1"/>
</dbReference>
<feature type="domain" description="Sigma-54 factor interaction" evidence="7">
    <location>
        <begin position="310"/>
        <end position="518"/>
    </location>
</feature>
<dbReference type="InterPro" id="IPR015813">
    <property type="entry name" value="Pyrv/PenolPyrv_kinase-like_dom"/>
</dbReference>
<keyword evidence="9" id="KW-1185">Reference proteome</keyword>
<dbReference type="PANTHER" id="PTHR31862">
    <property type="entry name" value="UPF0261 DOMAIN PROTEIN (AFU_ORTHOLOGUE AFUA_1G10120)"/>
    <property type="match status" value="1"/>
</dbReference>
<keyword evidence="4" id="KW-0805">Transcription regulation</keyword>
<evidence type="ECO:0000256" key="2">
    <source>
        <dbReference type="ARBA" id="ARBA00022840"/>
    </source>
</evidence>
<dbReference type="GO" id="GO:0005524">
    <property type="term" value="F:ATP binding"/>
    <property type="evidence" value="ECO:0007669"/>
    <property type="project" value="InterPro"/>
</dbReference>
<dbReference type="PANTHER" id="PTHR31862:SF1">
    <property type="entry name" value="UPF0261 DOMAIN PROTEIN (AFU_ORTHOLOGUE AFUA_1G10120)"/>
    <property type="match status" value="1"/>
</dbReference>
<dbReference type="Gene3D" id="1.10.10.60">
    <property type="entry name" value="Homeodomain-like"/>
    <property type="match status" value="1"/>
</dbReference>
<dbReference type="OrthoDB" id="9805644at2"/>
<dbReference type="EMBL" id="SRLB01000004">
    <property type="protein sequence ID" value="TGE01102.1"/>
    <property type="molecule type" value="Genomic_DNA"/>
</dbReference>
<name>A0A4Z0NVP0_9HYPH</name>
<dbReference type="Gene3D" id="3.20.20.70">
    <property type="entry name" value="Aldolase class I"/>
    <property type="match status" value="1"/>
</dbReference>
<dbReference type="GO" id="GO:0000160">
    <property type="term" value="P:phosphorelay signal transduction system"/>
    <property type="evidence" value="ECO:0007669"/>
    <property type="project" value="UniProtKB-KW"/>
</dbReference>
<dbReference type="InterPro" id="IPR013785">
    <property type="entry name" value="Aldolase_TIM"/>
</dbReference>